<dbReference type="HAMAP" id="MF_00258">
    <property type="entry name" value="Glu_racemase"/>
    <property type="match status" value="1"/>
</dbReference>
<feature type="binding site" evidence="7">
    <location>
        <begin position="10"/>
        <end position="11"/>
    </location>
    <ligand>
        <name>substrate</name>
    </ligand>
</feature>
<evidence type="ECO:0000256" key="6">
    <source>
        <dbReference type="ARBA" id="ARBA00023316"/>
    </source>
</evidence>
<evidence type="ECO:0000313" key="9">
    <source>
        <dbReference type="Proteomes" id="UP000318833"/>
    </source>
</evidence>
<reference evidence="8 9" key="1">
    <citation type="submission" date="2019-07" db="EMBL/GenBank/DDBJ databases">
        <title>The draft genome sequence of Aquimarina algiphila M91.</title>
        <authorList>
            <person name="Meng X."/>
        </authorList>
    </citation>
    <scope>NUCLEOTIDE SEQUENCE [LARGE SCALE GENOMIC DNA]</scope>
    <source>
        <strain evidence="8 9">M91</strain>
    </source>
</reference>
<dbReference type="Proteomes" id="UP000318833">
    <property type="component" value="Unassembled WGS sequence"/>
</dbReference>
<dbReference type="GO" id="GO:0008881">
    <property type="term" value="F:glutamate racemase activity"/>
    <property type="evidence" value="ECO:0007669"/>
    <property type="project" value="UniProtKB-UniRule"/>
</dbReference>
<dbReference type="InterPro" id="IPR018187">
    <property type="entry name" value="Asp/Glu_racemase_AS_1"/>
</dbReference>
<organism evidence="8 9">
    <name type="scientific">Aquimarina algiphila</name>
    <dbReference type="NCBI Taxonomy" id="2047982"/>
    <lineage>
        <taxon>Bacteria</taxon>
        <taxon>Pseudomonadati</taxon>
        <taxon>Bacteroidota</taxon>
        <taxon>Flavobacteriia</taxon>
        <taxon>Flavobacteriales</taxon>
        <taxon>Flavobacteriaceae</taxon>
        <taxon>Aquimarina</taxon>
    </lineage>
</organism>
<feature type="binding site" evidence="7">
    <location>
        <begin position="74"/>
        <end position="75"/>
    </location>
    <ligand>
        <name>substrate</name>
    </ligand>
</feature>
<dbReference type="InterPro" id="IPR001920">
    <property type="entry name" value="Asp/Glu_race"/>
</dbReference>
<gene>
    <name evidence="7 8" type="primary">murI</name>
    <name evidence="8" type="ORF">FOF46_13305</name>
</gene>
<proteinExistence type="inferred from homology"/>
<evidence type="ECO:0000256" key="1">
    <source>
        <dbReference type="ARBA" id="ARBA00001602"/>
    </source>
</evidence>
<comment type="caution">
    <text evidence="8">The sequence shown here is derived from an EMBL/GenBank/DDBJ whole genome shotgun (WGS) entry which is preliminary data.</text>
</comment>
<feature type="binding site" evidence="7">
    <location>
        <begin position="42"/>
        <end position="43"/>
    </location>
    <ligand>
        <name>substrate</name>
    </ligand>
</feature>
<dbReference type="GO" id="GO:0009252">
    <property type="term" value="P:peptidoglycan biosynthetic process"/>
    <property type="evidence" value="ECO:0007669"/>
    <property type="project" value="UniProtKB-UniRule"/>
</dbReference>
<dbReference type="SUPFAM" id="SSF53681">
    <property type="entry name" value="Aspartate/glutamate racemase"/>
    <property type="match status" value="2"/>
</dbReference>
<dbReference type="GO" id="GO:0008360">
    <property type="term" value="P:regulation of cell shape"/>
    <property type="evidence" value="ECO:0007669"/>
    <property type="project" value="UniProtKB-KW"/>
</dbReference>
<dbReference type="PROSITE" id="PS00924">
    <property type="entry name" value="ASP_GLU_RACEMASE_2"/>
    <property type="match status" value="1"/>
</dbReference>
<dbReference type="PANTHER" id="PTHR21198:SF3">
    <property type="entry name" value="GLUTAMATE RACEMASE"/>
    <property type="match status" value="1"/>
</dbReference>
<keyword evidence="9" id="KW-1185">Reference proteome</keyword>
<keyword evidence="5 7" id="KW-0413">Isomerase</keyword>
<dbReference type="PANTHER" id="PTHR21198">
    <property type="entry name" value="GLUTAMATE RACEMASE"/>
    <property type="match status" value="1"/>
</dbReference>
<evidence type="ECO:0000256" key="5">
    <source>
        <dbReference type="ARBA" id="ARBA00023235"/>
    </source>
</evidence>
<feature type="active site" description="Proton donor/acceptor" evidence="7">
    <location>
        <position position="73"/>
    </location>
</feature>
<dbReference type="InterPro" id="IPR033134">
    <property type="entry name" value="Asp/Glu_racemase_AS_2"/>
</dbReference>
<dbReference type="EC" id="5.1.1.3" evidence="2 7"/>
<dbReference type="NCBIfam" id="TIGR00067">
    <property type="entry name" value="glut_race"/>
    <property type="match status" value="1"/>
</dbReference>
<dbReference type="UniPathway" id="UPA00219"/>
<comment type="catalytic activity">
    <reaction evidence="1 7">
        <text>L-glutamate = D-glutamate</text>
        <dbReference type="Rhea" id="RHEA:12813"/>
        <dbReference type="ChEBI" id="CHEBI:29985"/>
        <dbReference type="ChEBI" id="CHEBI:29986"/>
        <dbReference type="EC" id="5.1.1.3"/>
    </reaction>
</comment>
<evidence type="ECO:0000256" key="2">
    <source>
        <dbReference type="ARBA" id="ARBA00013090"/>
    </source>
</evidence>
<keyword evidence="3 7" id="KW-0133">Cell shape</keyword>
<dbReference type="OrthoDB" id="9801055at2"/>
<dbReference type="AlphaFoldDB" id="A0A554VJU0"/>
<evidence type="ECO:0000256" key="7">
    <source>
        <dbReference type="HAMAP-Rule" id="MF_00258"/>
    </source>
</evidence>
<evidence type="ECO:0000313" key="8">
    <source>
        <dbReference type="EMBL" id="TSE08176.1"/>
    </source>
</evidence>
<sequence>MQKQPIGIFDSGVGGTSIWKEITSLLPHEDTIFLADSKYAPYGKRSKEEITSLSIKNTEKLLELNCKIIVVACNTATTNAIKVLRSTYNIPIIGIEPAIKPAAINTKTKKVGVLATKGTLSSELFAKTSDLYAQNIEVIEVIGTGLVELIEEGKKDTKEMRALLYSYITPMINKNIDYLVLGCTHYPYLIPILKDMLSDQVTIIDSGEAVARQTKAILIKNNLLNQKSEIGNHSLYTNSDTKTLKAILNTNHSIRYTVNALDF</sequence>
<dbReference type="EMBL" id="VLNR01000025">
    <property type="protein sequence ID" value="TSE08176.1"/>
    <property type="molecule type" value="Genomic_DNA"/>
</dbReference>
<dbReference type="InterPro" id="IPR004391">
    <property type="entry name" value="Glu_race"/>
</dbReference>
<dbReference type="GO" id="GO:0071555">
    <property type="term" value="P:cell wall organization"/>
    <property type="evidence" value="ECO:0007669"/>
    <property type="project" value="UniProtKB-KW"/>
</dbReference>
<dbReference type="InterPro" id="IPR015942">
    <property type="entry name" value="Asp/Glu/hydantoin_racemase"/>
</dbReference>
<feature type="binding site" evidence="7">
    <location>
        <begin position="184"/>
        <end position="185"/>
    </location>
    <ligand>
        <name>substrate</name>
    </ligand>
</feature>
<dbReference type="RefSeq" id="WP_143916765.1">
    <property type="nucleotide sequence ID" value="NZ_CANMIK010000025.1"/>
</dbReference>
<keyword evidence="6 7" id="KW-0961">Cell wall biogenesis/degradation</keyword>
<name>A0A554VJU0_9FLAO</name>
<dbReference type="FunFam" id="3.40.50.1860:FF:000001">
    <property type="entry name" value="Glutamate racemase"/>
    <property type="match status" value="1"/>
</dbReference>
<evidence type="ECO:0000256" key="4">
    <source>
        <dbReference type="ARBA" id="ARBA00022984"/>
    </source>
</evidence>
<keyword evidence="4 7" id="KW-0573">Peptidoglycan synthesis</keyword>
<accession>A0A554VJU0</accession>
<comment type="function">
    <text evidence="7">Provides the (R)-glutamate required for cell wall biosynthesis.</text>
</comment>
<protein>
    <recommendedName>
        <fullName evidence="2 7">Glutamate racemase</fullName>
        <ecNumber evidence="2 7">5.1.1.3</ecNumber>
    </recommendedName>
</protein>
<dbReference type="PROSITE" id="PS00923">
    <property type="entry name" value="ASP_GLU_RACEMASE_1"/>
    <property type="match status" value="1"/>
</dbReference>
<dbReference type="Gene3D" id="3.40.50.1860">
    <property type="match status" value="2"/>
</dbReference>
<comment type="similarity">
    <text evidence="7">Belongs to the aspartate/glutamate racemases family.</text>
</comment>
<feature type="active site" description="Proton donor/acceptor" evidence="7">
    <location>
        <position position="183"/>
    </location>
</feature>
<dbReference type="Pfam" id="PF01177">
    <property type="entry name" value="Asp_Glu_race"/>
    <property type="match status" value="1"/>
</dbReference>
<evidence type="ECO:0000256" key="3">
    <source>
        <dbReference type="ARBA" id="ARBA00022960"/>
    </source>
</evidence>
<comment type="pathway">
    <text evidence="7">Cell wall biogenesis; peptidoglycan biosynthesis.</text>
</comment>